<dbReference type="AlphaFoldDB" id="A0A2A7N9E2"/>
<dbReference type="SUPFAM" id="SSF56349">
    <property type="entry name" value="DNA breaking-rejoining enzymes"/>
    <property type="match status" value="1"/>
</dbReference>
<dbReference type="Gene3D" id="1.10.443.10">
    <property type="entry name" value="Intergrase catalytic core"/>
    <property type="match status" value="1"/>
</dbReference>
<feature type="domain" description="Tyr recombinase" evidence="2">
    <location>
        <begin position="486"/>
        <end position="707"/>
    </location>
</feature>
<evidence type="ECO:0000313" key="4">
    <source>
        <dbReference type="Proteomes" id="UP000220914"/>
    </source>
</evidence>
<dbReference type="GO" id="GO:0006310">
    <property type="term" value="P:DNA recombination"/>
    <property type="evidence" value="ECO:0007669"/>
    <property type="project" value="UniProtKB-KW"/>
</dbReference>
<dbReference type="OrthoDB" id="8421690at2"/>
<protein>
    <submittedName>
        <fullName evidence="3">Transposase</fullName>
    </submittedName>
</protein>
<evidence type="ECO:0000313" key="3">
    <source>
        <dbReference type="EMBL" id="PEG40490.1"/>
    </source>
</evidence>
<keyword evidence="4" id="KW-1185">Reference proteome</keyword>
<keyword evidence="1" id="KW-0233">DNA recombination</keyword>
<organism evidence="3 4">
    <name type="scientific">Mycolicibacterium agri</name>
    <name type="common">Mycobacterium agri</name>
    <dbReference type="NCBI Taxonomy" id="36811"/>
    <lineage>
        <taxon>Bacteria</taxon>
        <taxon>Bacillati</taxon>
        <taxon>Actinomycetota</taxon>
        <taxon>Actinomycetes</taxon>
        <taxon>Mycobacteriales</taxon>
        <taxon>Mycobacteriaceae</taxon>
        <taxon>Mycolicibacterium</taxon>
    </lineage>
</organism>
<dbReference type="Pfam" id="PF00589">
    <property type="entry name" value="Phage_integrase"/>
    <property type="match status" value="1"/>
</dbReference>
<sequence>MRDDNSAVAAVSSASDYLALPFEQRYEAASQAFPDWLLSDPISFPRDHPTYGWGCRVTDCNAELANSNIKFLCNAHDHEYRLVSSTLSIEQFAKQAKPCPCKYNDWGRSRREDCRVCGPNREALIRGLCAAHDALLRKARKSGDDEKAWLSAQAPFAAHPRCSVLHCVHDGVLFNFRGEGEAKICRSHYEVWKLYKREHDCAGDPKAWTEWVTREAKTRRMQPLDVRGLVTLNHLPYRLQCEIRYAIHRHANTIRRTHWRPRHIQLIVDVLANAGVQTLNDPMVAEQAPNYKTLEIRRIWTDLPIAARSLTLTKQDAKEGGWFDPLIVGAAPFQGAQVTRRKVWDLTDISQRWLRDLLWDHLESLATETKRLSVGNVLRRIRGIGLLSKALRQLREDEGNNPELLNASDARAFKELWDLWHREQIPVVENKVSNPPTLGTLSDLLYRTHPSAMRIVLLFGCQTGLRGPSDSFVLAFPQYSAPQEAPKPRPINDADFRLLISEASLEQLEAKDVNNIGLSDIWFTHAYQGGRIGETLALRLGCIAMIGDAQPYLWRDISKVNVLDYGMPCHYPVYQRLLRRQEITRAKLRARYAKELASLNKRQRAALEAVWDRTMPLFPSTTKNPDLRLPLSQCYFREKFDTWIGELGLTGITTHRTRATLATALLNNGAPAALVRQMLGHFSEESLAHYARYSDDNVVRHLHQVWTAGPGMDKPGKVLMTPATASGLGSAAAVADRIDLTVIPVEHGLCRYGPVVGGSACPVGKNCSGGPKGPCPHFVLTGADLAYWERKRDAAYHFAEGAPSEEARDYILNEWKPWEKVLAGLRDALDELGLLEAAERLDLRSPMQDFFHPLFSSGWPLNTLPGTSSTTDHPEDVAK</sequence>
<comment type="caution">
    <text evidence="3">The sequence shown here is derived from an EMBL/GenBank/DDBJ whole genome shotgun (WGS) entry which is preliminary data.</text>
</comment>
<dbReference type="CDD" id="cd00397">
    <property type="entry name" value="DNA_BRE_C"/>
    <property type="match status" value="1"/>
</dbReference>
<dbReference type="EMBL" id="PDCP01000010">
    <property type="protein sequence ID" value="PEG40490.1"/>
    <property type="molecule type" value="Genomic_DNA"/>
</dbReference>
<evidence type="ECO:0000259" key="2">
    <source>
        <dbReference type="PROSITE" id="PS51898"/>
    </source>
</evidence>
<evidence type="ECO:0000256" key="1">
    <source>
        <dbReference type="ARBA" id="ARBA00023172"/>
    </source>
</evidence>
<dbReference type="GO" id="GO:0003677">
    <property type="term" value="F:DNA binding"/>
    <property type="evidence" value="ECO:0007669"/>
    <property type="project" value="InterPro"/>
</dbReference>
<gene>
    <name evidence="3" type="ORF">CQY20_07440</name>
</gene>
<dbReference type="InterPro" id="IPR002104">
    <property type="entry name" value="Integrase_catalytic"/>
</dbReference>
<dbReference type="Proteomes" id="UP000220914">
    <property type="component" value="Unassembled WGS sequence"/>
</dbReference>
<name>A0A2A7N9E2_MYCAG</name>
<dbReference type="PROSITE" id="PS51898">
    <property type="entry name" value="TYR_RECOMBINASE"/>
    <property type="match status" value="1"/>
</dbReference>
<dbReference type="InterPro" id="IPR013762">
    <property type="entry name" value="Integrase-like_cat_sf"/>
</dbReference>
<reference evidence="3 4" key="1">
    <citation type="submission" date="2017-10" db="EMBL/GenBank/DDBJ databases">
        <title>The new phylogeny of genus Mycobacterium.</title>
        <authorList>
            <person name="Tortoli E."/>
            <person name="Trovato A."/>
            <person name="Cirillo D.M."/>
        </authorList>
    </citation>
    <scope>NUCLEOTIDE SEQUENCE [LARGE SCALE GENOMIC DNA]</scope>
    <source>
        <strain evidence="3 4">CCUG37673</strain>
    </source>
</reference>
<proteinExistence type="predicted"/>
<accession>A0A2A7N9E2</accession>
<dbReference type="GO" id="GO:0015074">
    <property type="term" value="P:DNA integration"/>
    <property type="evidence" value="ECO:0007669"/>
    <property type="project" value="InterPro"/>
</dbReference>
<dbReference type="InterPro" id="IPR011010">
    <property type="entry name" value="DNA_brk_join_enz"/>
</dbReference>